<dbReference type="GO" id="GO:0016887">
    <property type="term" value="F:ATP hydrolysis activity"/>
    <property type="evidence" value="ECO:0007669"/>
    <property type="project" value="InterPro"/>
</dbReference>
<comment type="similarity">
    <text evidence="1">Belongs to the ABC transporter superfamily.</text>
</comment>
<keyword evidence="8" id="KW-1185">Reference proteome</keyword>
<keyword evidence="2" id="KW-0813">Transport</keyword>
<evidence type="ECO:0000313" key="8">
    <source>
        <dbReference type="Proteomes" id="UP000486602"/>
    </source>
</evidence>
<proteinExistence type="inferred from homology"/>
<accession>A0A7K3WLD0</accession>
<sequence>MDVLKVENITKAYANHIALNDVSLSVPKGSIYGLLGPNGAGKTTLIRIVNQITGPDSGKVFFNGEPLSPKHVSRIGYLPEERGLYKKMKVGEQALYLAQLKGMSKKDANEKLKEWFKRFEIEGWWDKKVEELSKGMAQKVQFITTVMHEPEFIILDEPFSGFDPINANLIKGEIKRLSENGTTIMLSTHNMGSVEEICSHIGLIHNSVKMLEGSIGTVRDAYKEGVYDLQFQGDMISITNAMWTNFELIDHWKRDGSQIARIKLLNKSTVNDLLAVAIAVIKVEAVNEVIPSMNDIFIKVVENKSDSHE</sequence>
<reference evidence="7 8" key="1">
    <citation type="submission" date="2020-02" db="EMBL/GenBank/DDBJ databases">
        <title>Out from the shadows clarifying the taxonomy of the family Cryomorphaceae and related taxa by utilizing the GTDB taxonomic framework.</title>
        <authorList>
            <person name="Bowman J.P."/>
        </authorList>
    </citation>
    <scope>NUCLEOTIDE SEQUENCE [LARGE SCALE GENOMIC DNA]</scope>
    <source>
        <strain evidence="7 8">QSSC 1-22</strain>
    </source>
</reference>
<dbReference type="AlphaFoldDB" id="A0A7K3WLD0"/>
<keyword evidence="5 7" id="KW-0067">ATP-binding</keyword>
<keyword evidence="4" id="KW-0547">Nucleotide-binding</keyword>
<dbReference type="PANTHER" id="PTHR42711">
    <property type="entry name" value="ABC TRANSPORTER ATP-BINDING PROTEIN"/>
    <property type="match status" value="1"/>
</dbReference>
<dbReference type="PANTHER" id="PTHR42711:SF5">
    <property type="entry name" value="ABC TRANSPORTER ATP-BINDING PROTEIN NATA"/>
    <property type="match status" value="1"/>
</dbReference>
<evidence type="ECO:0000313" key="7">
    <source>
        <dbReference type="EMBL" id="NEN22447.1"/>
    </source>
</evidence>
<dbReference type="Proteomes" id="UP000486602">
    <property type="component" value="Unassembled WGS sequence"/>
</dbReference>
<feature type="domain" description="ABC transporter" evidence="6">
    <location>
        <begin position="4"/>
        <end position="231"/>
    </location>
</feature>
<dbReference type="SUPFAM" id="SSF52540">
    <property type="entry name" value="P-loop containing nucleoside triphosphate hydrolases"/>
    <property type="match status" value="1"/>
</dbReference>
<dbReference type="PROSITE" id="PS00211">
    <property type="entry name" value="ABC_TRANSPORTER_1"/>
    <property type="match status" value="1"/>
</dbReference>
<dbReference type="Pfam" id="PF00005">
    <property type="entry name" value="ABC_tran"/>
    <property type="match status" value="1"/>
</dbReference>
<dbReference type="InterPro" id="IPR027417">
    <property type="entry name" value="P-loop_NTPase"/>
</dbReference>
<organism evidence="7 8">
    <name type="scientific">Cryomorpha ignava</name>
    <dbReference type="NCBI Taxonomy" id="101383"/>
    <lineage>
        <taxon>Bacteria</taxon>
        <taxon>Pseudomonadati</taxon>
        <taxon>Bacteroidota</taxon>
        <taxon>Flavobacteriia</taxon>
        <taxon>Flavobacteriales</taxon>
        <taxon>Cryomorphaceae</taxon>
        <taxon>Cryomorpha</taxon>
    </lineage>
</organism>
<protein>
    <submittedName>
        <fullName evidence="7">ABC transporter ATP-binding protein</fullName>
    </submittedName>
</protein>
<dbReference type="InterPro" id="IPR017871">
    <property type="entry name" value="ABC_transporter-like_CS"/>
</dbReference>
<evidence type="ECO:0000256" key="4">
    <source>
        <dbReference type="ARBA" id="ARBA00022741"/>
    </source>
</evidence>
<dbReference type="EMBL" id="JAAGVY010000003">
    <property type="protein sequence ID" value="NEN22447.1"/>
    <property type="molecule type" value="Genomic_DNA"/>
</dbReference>
<dbReference type="InterPro" id="IPR050763">
    <property type="entry name" value="ABC_transporter_ATP-binding"/>
</dbReference>
<evidence type="ECO:0000256" key="1">
    <source>
        <dbReference type="ARBA" id="ARBA00005417"/>
    </source>
</evidence>
<dbReference type="Gene3D" id="3.40.50.300">
    <property type="entry name" value="P-loop containing nucleotide triphosphate hydrolases"/>
    <property type="match status" value="1"/>
</dbReference>
<evidence type="ECO:0000256" key="2">
    <source>
        <dbReference type="ARBA" id="ARBA00022448"/>
    </source>
</evidence>
<keyword evidence="3" id="KW-0536">Nodulation</keyword>
<evidence type="ECO:0000259" key="6">
    <source>
        <dbReference type="PROSITE" id="PS50893"/>
    </source>
</evidence>
<dbReference type="Pfam" id="PF13732">
    <property type="entry name" value="DrrA1-3_C"/>
    <property type="match status" value="1"/>
</dbReference>
<name>A0A7K3WLD0_9FLAO</name>
<comment type="caution">
    <text evidence="7">The sequence shown here is derived from an EMBL/GenBank/DDBJ whole genome shotgun (WGS) entry which is preliminary data.</text>
</comment>
<gene>
    <name evidence="7" type="ORF">G3O08_02890</name>
</gene>
<evidence type="ECO:0000256" key="3">
    <source>
        <dbReference type="ARBA" id="ARBA00022458"/>
    </source>
</evidence>
<evidence type="ECO:0000256" key="5">
    <source>
        <dbReference type="ARBA" id="ARBA00022840"/>
    </source>
</evidence>
<dbReference type="InterPro" id="IPR003439">
    <property type="entry name" value="ABC_transporter-like_ATP-bd"/>
</dbReference>
<dbReference type="SMART" id="SM00382">
    <property type="entry name" value="AAA"/>
    <property type="match status" value="1"/>
</dbReference>
<dbReference type="InterPro" id="IPR003593">
    <property type="entry name" value="AAA+_ATPase"/>
</dbReference>
<dbReference type="GO" id="GO:0005524">
    <property type="term" value="F:ATP binding"/>
    <property type="evidence" value="ECO:0007669"/>
    <property type="project" value="UniProtKB-KW"/>
</dbReference>
<dbReference type="PROSITE" id="PS50893">
    <property type="entry name" value="ABC_TRANSPORTER_2"/>
    <property type="match status" value="1"/>
</dbReference>
<dbReference type="InterPro" id="IPR025302">
    <property type="entry name" value="DrrA1/2-like_C"/>
</dbReference>